<gene>
    <name evidence="1" type="ORF">EJA03_14535</name>
</gene>
<dbReference type="AlphaFoldDB" id="A0A3R9L0P7"/>
<dbReference type="RefSeq" id="WP_125322459.1">
    <property type="nucleotide sequence ID" value="NZ_AP024890.1"/>
</dbReference>
<proteinExistence type="predicted"/>
<dbReference type="OrthoDB" id="5878776at2"/>
<protein>
    <recommendedName>
        <fullName evidence="3">XRE family transcriptional regulator</fullName>
    </recommendedName>
</protein>
<evidence type="ECO:0000313" key="2">
    <source>
        <dbReference type="Proteomes" id="UP000269041"/>
    </source>
</evidence>
<dbReference type="Proteomes" id="UP000269041">
    <property type="component" value="Unassembled WGS sequence"/>
</dbReference>
<name>A0A3R9L0P7_9VIBR</name>
<comment type="caution">
    <text evidence="1">The sequence shown here is derived from an EMBL/GenBank/DDBJ whole genome shotgun (WGS) entry which is preliminary data.</text>
</comment>
<organism evidence="1 2">
    <name type="scientific">Vibrio pectenicida</name>
    <dbReference type="NCBI Taxonomy" id="62763"/>
    <lineage>
        <taxon>Bacteria</taxon>
        <taxon>Pseudomonadati</taxon>
        <taxon>Pseudomonadota</taxon>
        <taxon>Gammaproteobacteria</taxon>
        <taxon>Vibrionales</taxon>
        <taxon>Vibrionaceae</taxon>
        <taxon>Vibrio</taxon>
    </lineage>
</organism>
<sequence length="90" mass="10200">MISSLDLLNRLKVEKQLLSNRSVARYLELSHYTVNQIGKGGVWNDDLACEIAEILNLDVDLVLLSIIAERSKNERVIEAVERVTHNKKIA</sequence>
<evidence type="ECO:0000313" key="1">
    <source>
        <dbReference type="EMBL" id="RSD30328.1"/>
    </source>
</evidence>
<dbReference type="EMBL" id="RSFA01000072">
    <property type="protein sequence ID" value="RSD30328.1"/>
    <property type="molecule type" value="Genomic_DNA"/>
</dbReference>
<keyword evidence="2" id="KW-1185">Reference proteome</keyword>
<accession>A0A3R9L0P7</accession>
<evidence type="ECO:0008006" key="3">
    <source>
        <dbReference type="Google" id="ProtNLM"/>
    </source>
</evidence>
<reference evidence="1 2" key="1">
    <citation type="submission" date="2018-12" db="EMBL/GenBank/DDBJ databases">
        <title>Genomic taxonomy of the Vibrionaceae family.</title>
        <authorList>
            <person name="Gomez-Gil B."/>
            <person name="Enciso-Ibarra K."/>
        </authorList>
    </citation>
    <scope>NUCLEOTIDE SEQUENCE [LARGE SCALE GENOMIC DNA]</scope>
    <source>
        <strain evidence="1 2">CAIM 594</strain>
    </source>
</reference>